<feature type="signal peptide" evidence="2">
    <location>
        <begin position="1"/>
        <end position="22"/>
    </location>
</feature>
<dbReference type="InterPro" id="IPR001012">
    <property type="entry name" value="UBX_dom"/>
</dbReference>
<organism evidence="4">
    <name type="scientific">Chromera velia CCMP2878</name>
    <dbReference type="NCBI Taxonomy" id="1169474"/>
    <lineage>
        <taxon>Eukaryota</taxon>
        <taxon>Sar</taxon>
        <taxon>Alveolata</taxon>
        <taxon>Colpodellida</taxon>
        <taxon>Chromeraceae</taxon>
        <taxon>Chromera</taxon>
    </lineage>
</organism>
<dbReference type="PANTHER" id="PTHR23322">
    <property type="entry name" value="FAS-ASSOCIATED PROTEIN"/>
    <property type="match status" value="1"/>
</dbReference>
<dbReference type="AlphaFoldDB" id="A0A0G4HEA1"/>
<keyword evidence="1" id="KW-0175">Coiled coil</keyword>
<evidence type="ECO:0000313" key="4">
    <source>
        <dbReference type="EMBL" id="CEM42212.1"/>
    </source>
</evidence>
<feature type="coiled-coil region" evidence="1">
    <location>
        <begin position="276"/>
        <end position="307"/>
    </location>
</feature>
<feature type="domain" description="UBX" evidence="3">
    <location>
        <begin position="321"/>
        <end position="380"/>
    </location>
</feature>
<dbReference type="EMBL" id="CDMZ01002406">
    <property type="protein sequence ID" value="CEM42212.1"/>
    <property type="molecule type" value="Genomic_DNA"/>
</dbReference>
<dbReference type="PROSITE" id="PS50033">
    <property type="entry name" value="UBX"/>
    <property type="match status" value="1"/>
</dbReference>
<keyword evidence="2" id="KW-0732">Signal</keyword>
<protein>
    <recommendedName>
        <fullName evidence="3">UBX domain-containing protein</fullName>
    </recommendedName>
</protein>
<sequence length="438" mass="48944">MMPGRCLLLYLLLSSWCACTNARLLGFRRCSSSSPDRSLRSVVSVRGGGLGGLLGRLNPLGWGRRGGRSVANGEDAAKEFGEFFDGLVGSGGEETAETAGDELQETVEWHGGSLAQAQESALRSQKFLLVFVHSERFRKEGLEFMRETLRDPEVAMELNDKYVCWGGLPSHPYVKRLVNKTLKPKNRKKPYLSLWHVPVVPPSPDAVGGSRGRRGLKPEVLCVHPWRHTPTPRQLLGWLRKAETFFGGRLDADRDHFERGIAERALRREQRAAFERAKHTDRRRETEERAASALEKLRLEYEALLEDSLVVSSGDTEGELEGEGTVHLFVRLPDGRRLEGRFRRSAPVGTVFVWVHRALQGLQQQGESLGSSIAAFHLVQRDGGPRQGVEGPSLAFSLEERKNLGKGVCEVLQPTEESREEGDEETCVLFLRMRGRGR</sequence>
<evidence type="ECO:0000259" key="3">
    <source>
        <dbReference type="PROSITE" id="PS50033"/>
    </source>
</evidence>
<dbReference type="Gene3D" id="3.10.20.90">
    <property type="entry name" value="Phosphatidylinositol 3-kinase Catalytic Subunit, Chain A, domain 1"/>
    <property type="match status" value="1"/>
</dbReference>
<dbReference type="Gene3D" id="3.40.30.10">
    <property type="entry name" value="Glutaredoxin"/>
    <property type="match status" value="1"/>
</dbReference>
<feature type="chain" id="PRO_5005191892" description="UBX domain-containing protein" evidence="2">
    <location>
        <begin position="23"/>
        <end position="438"/>
    </location>
</feature>
<dbReference type="InterPro" id="IPR050730">
    <property type="entry name" value="UBX_domain-protein"/>
</dbReference>
<dbReference type="PROSITE" id="PS51257">
    <property type="entry name" value="PROKAR_LIPOPROTEIN"/>
    <property type="match status" value="1"/>
</dbReference>
<dbReference type="InterPro" id="IPR029071">
    <property type="entry name" value="Ubiquitin-like_domsf"/>
</dbReference>
<proteinExistence type="predicted"/>
<dbReference type="GO" id="GO:0043130">
    <property type="term" value="F:ubiquitin binding"/>
    <property type="evidence" value="ECO:0007669"/>
    <property type="project" value="TreeGrafter"/>
</dbReference>
<dbReference type="SUPFAM" id="SSF54236">
    <property type="entry name" value="Ubiquitin-like"/>
    <property type="match status" value="1"/>
</dbReference>
<evidence type="ECO:0000256" key="1">
    <source>
        <dbReference type="SAM" id="Coils"/>
    </source>
</evidence>
<dbReference type="VEuPathDB" id="CryptoDB:Cvel_26602"/>
<gene>
    <name evidence="4" type="ORF">Cvel_26602</name>
</gene>
<name>A0A0G4HEA1_9ALVE</name>
<dbReference type="Pfam" id="PF00789">
    <property type="entry name" value="UBX"/>
    <property type="match status" value="1"/>
</dbReference>
<accession>A0A0G4HEA1</accession>
<reference evidence="4" key="1">
    <citation type="submission" date="2014-11" db="EMBL/GenBank/DDBJ databases">
        <authorList>
            <person name="Otto D Thomas"/>
            <person name="Naeem Raeece"/>
        </authorList>
    </citation>
    <scope>NUCLEOTIDE SEQUENCE</scope>
</reference>
<evidence type="ECO:0000256" key="2">
    <source>
        <dbReference type="SAM" id="SignalP"/>
    </source>
</evidence>